<dbReference type="Gene3D" id="3.30.465.10">
    <property type="match status" value="1"/>
</dbReference>
<comment type="caution">
    <text evidence="8">The sequence shown here is derived from an EMBL/GenBank/DDBJ whole genome shotgun (WGS) entry which is preliminary data.</text>
</comment>
<dbReference type="InterPro" id="IPR012951">
    <property type="entry name" value="BBE"/>
</dbReference>
<sequence>MMLKTAAIVLTSCLLVPQLALGLATRQEPQTNYDLAGLVTSMRWSAQTTVSFPGQTRFVNVTQRWTTFCAHLGTSPLSAQETREISSKLGIPFLVTSGRHGFNPTLGGLRNGLAIDLSRFDKLQINARANTLTIGPAIRTSDLLRPLYNAGFIGITLGGGIGRWDGVYGLFTDALESVRFIAANGTALTASRTVNSELFWGIRGAGANLGVITEATYNLRRIARSEKTGSGYGLNADFTVPASQNATYFKLLEKISPYPARLAIVTVVVWNQTIGQTQIVSNWQYFGPRKEALVAIAPMIALGPSVSSIRYLPWPELFYAQQFGMDGANCAPGLVRNIYTASIRKITSSTWQSSFGKMARFFEGNPSARALTSFAHETYPNQATVAVPDDETAYPWRDAKGYLLFQFGWSGAINSPVAATAAALGRELRADYAATSGYEKELKGGLAAYVNYARGDEPLENIYRTDKLPRLAALKRTWDPNNVFAYHLALPTRYPAAP</sequence>
<evidence type="ECO:0000313" key="8">
    <source>
        <dbReference type="EMBL" id="KAF2962798.1"/>
    </source>
</evidence>
<evidence type="ECO:0000256" key="6">
    <source>
        <dbReference type="SAM" id="SignalP"/>
    </source>
</evidence>
<evidence type="ECO:0000256" key="4">
    <source>
        <dbReference type="ARBA" id="ARBA00022827"/>
    </source>
</evidence>
<dbReference type="InterPro" id="IPR050416">
    <property type="entry name" value="FAD-linked_Oxidoreductase"/>
</dbReference>
<evidence type="ECO:0000256" key="2">
    <source>
        <dbReference type="ARBA" id="ARBA00022630"/>
    </source>
</evidence>
<dbReference type="InterPro" id="IPR016166">
    <property type="entry name" value="FAD-bd_PCMH"/>
</dbReference>
<reference evidence="8 9" key="1">
    <citation type="submission" date="2019-12" db="EMBL/GenBank/DDBJ databases">
        <title>Draft genome sequence of the ascomycete Xylaria multiplex DSM 110363.</title>
        <authorList>
            <person name="Buettner E."/>
            <person name="Kellner H."/>
        </authorList>
    </citation>
    <scope>NUCLEOTIDE SEQUENCE [LARGE SCALE GENOMIC DNA]</scope>
    <source>
        <strain evidence="8 9">DSM 110363</strain>
    </source>
</reference>
<evidence type="ECO:0000256" key="5">
    <source>
        <dbReference type="ARBA" id="ARBA00023002"/>
    </source>
</evidence>
<feature type="domain" description="FAD-binding PCMH-type" evidence="7">
    <location>
        <begin position="58"/>
        <end position="222"/>
    </location>
</feature>
<comment type="similarity">
    <text evidence="1">Belongs to the oxygen-dependent FAD-linked oxidoreductase family.</text>
</comment>
<dbReference type="OrthoDB" id="415825at2759"/>
<feature type="signal peptide" evidence="6">
    <location>
        <begin position="1"/>
        <end position="22"/>
    </location>
</feature>
<dbReference type="Pfam" id="PF08031">
    <property type="entry name" value="BBE"/>
    <property type="match status" value="1"/>
</dbReference>
<proteinExistence type="inferred from homology"/>
<dbReference type="AlphaFoldDB" id="A0A7C8IJ17"/>
<dbReference type="SUPFAM" id="SSF56176">
    <property type="entry name" value="FAD-binding/transporter-associated domain-like"/>
    <property type="match status" value="1"/>
</dbReference>
<evidence type="ECO:0000259" key="7">
    <source>
        <dbReference type="PROSITE" id="PS51387"/>
    </source>
</evidence>
<dbReference type="InterPro" id="IPR006094">
    <property type="entry name" value="Oxid_FAD_bind_N"/>
</dbReference>
<dbReference type="Gene3D" id="3.40.462.20">
    <property type="match status" value="1"/>
</dbReference>
<dbReference type="Proteomes" id="UP000481858">
    <property type="component" value="Unassembled WGS sequence"/>
</dbReference>
<dbReference type="GO" id="GO:0016491">
    <property type="term" value="F:oxidoreductase activity"/>
    <property type="evidence" value="ECO:0007669"/>
    <property type="project" value="UniProtKB-KW"/>
</dbReference>
<dbReference type="InterPro" id="IPR016169">
    <property type="entry name" value="FAD-bd_PCMH_sub2"/>
</dbReference>
<accession>A0A7C8IJ17</accession>
<dbReference type="GO" id="GO:0071949">
    <property type="term" value="F:FAD binding"/>
    <property type="evidence" value="ECO:0007669"/>
    <property type="project" value="InterPro"/>
</dbReference>
<protein>
    <recommendedName>
        <fullName evidence="7">FAD-binding PCMH-type domain-containing protein</fullName>
    </recommendedName>
</protein>
<keyword evidence="5" id="KW-0560">Oxidoreductase</keyword>
<evidence type="ECO:0000256" key="3">
    <source>
        <dbReference type="ARBA" id="ARBA00022729"/>
    </source>
</evidence>
<dbReference type="EMBL" id="WUBL01000273">
    <property type="protein sequence ID" value="KAF2962798.1"/>
    <property type="molecule type" value="Genomic_DNA"/>
</dbReference>
<evidence type="ECO:0000256" key="1">
    <source>
        <dbReference type="ARBA" id="ARBA00005466"/>
    </source>
</evidence>
<dbReference type="Pfam" id="PF01565">
    <property type="entry name" value="FAD_binding_4"/>
    <property type="match status" value="1"/>
</dbReference>
<dbReference type="PROSITE" id="PS51387">
    <property type="entry name" value="FAD_PCMH"/>
    <property type="match status" value="1"/>
</dbReference>
<keyword evidence="9" id="KW-1185">Reference proteome</keyword>
<dbReference type="InParanoid" id="A0A7C8IJ17"/>
<feature type="chain" id="PRO_5028821258" description="FAD-binding PCMH-type domain-containing protein" evidence="6">
    <location>
        <begin position="23"/>
        <end position="498"/>
    </location>
</feature>
<dbReference type="PANTHER" id="PTHR42973">
    <property type="entry name" value="BINDING OXIDOREDUCTASE, PUTATIVE (AFU_ORTHOLOGUE AFUA_1G17690)-RELATED"/>
    <property type="match status" value="1"/>
</dbReference>
<name>A0A7C8IJ17_9PEZI</name>
<evidence type="ECO:0000313" key="9">
    <source>
        <dbReference type="Proteomes" id="UP000481858"/>
    </source>
</evidence>
<keyword evidence="2" id="KW-0285">Flavoprotein</keyword>
<organism evidence="8 9">
    <name type="scientific">Xylaria multiplex</name>
    <dbReference type="NCBI Taxonomy" id="323545"/>
    <lineage>
        <taxon>Eukaryota</taxon>
        <taxon>Fungi</taxon>
        <taxon>Dikarya</taxon>
        <taxon>Ascomycota</taxon>
        <taxon>Pezizomycotina</taxon>
        <taxon>Sordariomycetes</taxon>
        <taxon>Xylariomycetidae</taxon>
        <taxon>Xylariales</taxon>
        <taxon>Xylariaceae</taxon>
        <taxon>Xylaria</taxon>
    </lineage>
</organism>
<gene>
    <name evidence="8" type="ORF">GQX73_g10776</name>
</gene>
<dbReference type="PANTHER" id="PTHR42973:SF32">
    <property type="entry name" value="FAD-LINKED OXIDOREDUCTASE AFOF"/>
    <property type="match status" value="1"/>
</dbReference>
<keyword evidence="4" id="KW-0274">FAD</keyword>
<dbReference type="InterPro" id="IPR036318">
    <property type="entry name" value="FAD-bd_PCMH-like_sf"/>
</dbReference>
<keyword evidence="3 6" id="KW-0732">Signal</keyword>